<dbReference type="EMBL" id="CAACVJ010000423">
    <property type="protein sequence ID" value="VEP16673.1"/>
    <property type="molecule type" value="Genomic_DNA"/>
</dbReference>
<sequence>MLFLDLKYLSSAVLVMAFGWTWPGRVEKCTALSVVEGQGTEVNKTVSIPGLGLVAKNNWNTDWVVSSHEKFQSFQATIVSEDDSSYRIEMYLKYGDQTADQFYQKKEVKLIANEPLTIEATTRTKTQPYQVNLLVGGIEAVGKTYTASVVGCS</sequence>
<reference evidence="1 2" key="1">
    <citation type="submission" date="2019-01" db="EMBL/GenBank/DDBJ databases">
        <authorList>
            <person name="Brito A."/>
        </authorList>
    </citation>
    <scope>NUCLEOTIDE SEQUENCE [LARGE SCALE GENOMIC DNA]</scope>
    <source>
        <strain evidence="1">1</strain>
    </source>
</reference>
<accession>A0A563VZI2</accession>
<evidence type="ECO:0000313" key="1">
    <source>
        <dbReference type="EMBL" id="VEP16673.1"/>
    </source>
</evidence>
<protein>
    <submittedName>
        <fullName evidence="1">Uncharacterized protein</fullName>
    </submittedName>
</protein>
<proteinExistence type="predicted"/>
<name>A0A563VZI2_9CYAN</name>
<dbReference type="RefSeq" id="WP_222426992.1">
    <property type="nucleotide sequence ID" value="NZ_LR213808.1"/>
</dbReference>
<dbReference type="Proteomes" id="UP000320055">
    <property type="component" value="Unassembled WGS sequence"/>
</dbReference>
<gene>
    <name evidence="1" type="ORF">H1P_480034</name>
</gene>
<evidence type="ECO:0000313" key="2">
    <source>
        <dbReference type="Proteomes" id="UP000320055"/>
    </source>
</evidence>
<dbReference type="AlphaFoldDB" id="A0A563VZI2"/>
<keyword evidence="2" id="KW-1185">Reference proteome</keyword>
<organism evidence="1 2">
    <name type="scientific">Hyella patelloides LEGE 07179</name>
    <dbReference type="NCBI Taxonomy" id="945734"/>
    <lineage>
        <taxon>Bacteria</taxon>
        <taxon>Bacillati</taxon>
        <taxon>Cyanobacteriota</taxon>
        <taxon>Cyanophyceae</taxon>
        <taxon>Pleurocapsales</taxon>
        <taxon>Hyellaceae</taxon>
        <taxon>Hyella</taxon>
    </lineage>
</organism>